<dbReference type="AlphaFoldDB" id="A0A545UHV1"/>
<dbReference type="RefSeq" id="WP_142892527.1">
    <property type="nucleotide sequence ID" value="NZ_ML660161.1"/>
</dbReference>
<keyword evidence="7" id="KW-1185">Reference proteome</keyword>
<dbReference type="GO" id="GO:0000160">
    <property type="term" value="P:phosphorelay signal transduction system"/>
    <property type="evidence" value="ECO:0007669"/>
    <property type="project" value="InterPro"/>
</dbReference>
<dbReference type="CDD" id="cd00383">
    <property type="entry name" value="trans_reg_C"/>
    <property type="match status" value="1"/>
</dbReference>
<feature type="domain" description="OmpR/PhoB-type" evidence="5">
    <location>
        <begin position="5"/>
        <end position="104"/>
    </location>
</feature>
<sequence>METGAHLLKVGDFVLNTSSRKLFDSENKEVSLSPTLYTLLKFFIDHQNSVLTKDMIITHVWKGKTVVDANVNQNIKKLRDTLGDSASDPKYIETVTGEGFRFVANSEEYKAVPFGGQALNLKVNYFYVLLIFVLIGTAIYLANKESEQQTIRELYPLTTLKGLEHHPEVSSDNKFLLFSHKNRSSWDIYLKPLNQESYYAVVNSEQNEMFPVLSPSGTKLIYYLYGADKCGLYIRDIDLEAVKLGEETPIKLCRGGAQRLRAEWKDEDEIFIAINEDMDSPASIYHYNLNNKQQSLISKPDSKGFGDYAFKYSKKFNKLAYIRDIGWSSSEIWIYDVSTGTHKIIKSMPWLLDGLDWDADGALFFQSGNKEISKISADGSSEKILTKFLLNIYTPFLVSEDKIGVVIGEYFVIDVGVFDIEAGTSETLISSSFNDYLAAGGNDFVTFISNRSGEPQIWMRNAKGSDIQLTQYDDSFEIKWLSASPNGDLIMYNKSGTTNIIDKLGNVIFNSENYSSQVHNNPVFDVKNDRFIYSIQYEGEWSIESRKLSSLGERATLFKGIAARPCINEDCLFYFKERDPYIYKYIPKNNSSIQVANVGALRKVDEWDVYDENHILYLEKNESINRIIKLNIQSGDKVILLESKVKNFSFDKVKKLIYTNIVSEGNIDIMYFNR</sequence>
<reference evidence="6 7" key="1">
    <citation type="submission" date="2019-07" db="EMBL/GenBank/DDBJ databases">
        <title>Draft genome for Aliikangiella sp. M105.</title>
        <authorList>
            <person name="Wang G."/>
        </authorList>
    </citation>
    <scope>NUCLEOTIDE SEQUENCE [LARGE SCALE GENOMIC DNA]</scope>
    <source>
        <strain evidence="6 7">M105</strain>
    </source>
</reference>
<keyword evidence="4" id="KW-0812">Transmembrane</keyword>
<dbReference type="Gene3D" id="2.120.10.30">
    <property type="entry name" value="TolB, C-terminal domain"/>
    <property type="match status" value="1"/>
</dbReference>
<dbReference type="Pfam" id="PF00486">
    <property type="entry name" value="Trans_reg_C"/>
    <property type="match status" value="1"/>
</dbReference>
<keyword evidence="4" id="KW-1133">Transmembrane helix</keyword>
<dbReference type="InterPro" id="IPR036388">
    <property type="entry name" value="WH-like_DNA-bd_sf"/>
</dbReference>
<dbReference type="InterPro" id="IPR016032">
    <property type="entry name" value="Sig_transdc_resp-reg_C-effctor"/>
</dbReference>
<proteinExistence type="inferred from homology"/>
<dbReference type="OrthoDB" id="5693682at2"/>
<evidence type="ECO:0000313" key="6">
    <source>
        <dbReference type="EMBL" id="TQV89042.1"/>
    </source>
</evidence>
<dbReference type="GO" id="GO:0003677">
    <property type="term" value="F:DNA binding"/>
    <property type="evidence" value="ECO:0007669"/>
    <property type="project" value="UniProtKB-UniRule"/>
</dbReference>
<evidence type="ECO:0000256" key="2">
    <source>
        <dbReference type="ARBA" id="ARBA00023125"/>
    </source>
</evidence>
<dbReference type="EMBL" id="VIKS01000003">
    <property type="protein sequence ID" value="TQV89042.1"/>
    <property type="molecule type" value="Genomic_DNA"/>
</dbReference>
<dbReference type="InterPro" id="IPR011042">
    <property type="entry name" value="6-blade_b-propeller_TolB-like"/>
</dbReference>
<organism evidence="6 7">
    <name type="scientific">Aliikangiella coralliicola</name>
    <dbReference type="NCBI Taxonomy" id="2592383"/>
    <lineage>
        <taxon>Bacteria</taxon>
        <taxon>Pseudomonadati</taxon>
        <taxon>Pseudomonadota</taxon>
        <taxon>Gammaproteobacteria</taxon>
        <taxon>Oceanospirillales</taxon>
        <taxon>Pleioneaceae</taxon>
        <taxon>Aliikangiella</taxon>
    </lineage>
</organism>
<comment type="similarity">
    <text evidence="1">Belongs to the TolB family.</text>
</comment>
<dbReference type="Pfam" id="PF07676">
    <property type="entry name" value="PD40"/>
    <property type="match status" value="1"/>
</dbReference>
<evidence type="ECO:0000313" key="7">
    <source>
        <dbReference type="Proteomes" id="UP000315439"/>
    </source>
</evidence>
<dbReference type="InterPro" id="IPR011659">
    <property type="entry name" value="WD40"/>
</dbReference>
<evidence type="ECO:0000256" key="4">
    <source>
        <dbReference type="SAM" id="Phobius"/>
    </source>
</evidence>
<name>A0A545UHV1_9GAMM</name>
<feature type="transmembrane region" description="Helical" evidence="4">
    <location>
        <begin position="125"/>
        <end position="142"/>
    </location>
</feature>
<evidence type="ECO:0000256" key="1">
    <source>
        <dbReference type="ARBA" id="ARBA00009820"/>
    </source>
</evidence>
<comment type="caution">
    <text evidence="6">The sequence shown here is derived from an EMBL/GenBank/DDBJ whole genome shotgun (WGS) entry which is preliminary data.</text>
</comment>
<dbReference type="Gene3D" id="1.10.10.10">
    <property type="entry name" value="Winged helix-like DNA-binding domain superfamily/Winged helix DNA-binding domain"/>
    <property type="match status" value="1"/>
</dbReference>
<gene>
    <name evidence="6" type="ORF">FLL46_05795</name>
</gene>
<accession>A0A545UHV1</accession>
<dbReference type="PANTHER" id="PTHR36842">
    <property type="entry name" value="PROTEIN TOLB HOMOLOG"/>
    <property type="match status" value="1"/>
</dbReference>
<dbReference type="PANTHER" id="PTHR36842:SF1">
    <property type="entry name" value="PROTEIN TOLB"/>
    <property type="match status" value="1"/>
</dbReference>
<protein>
    <recommendedName>
        <fullName evidence="5">OmpR/PhoB-type domain-containing protein</fullName>
    </recommendedName>
</protein>
<feature type="DNA-binding region" description="OmpR/PhoB-type" evidence="3">
    <location>
        <begin position="5"/>
        <end position="104"/>
    </location>
</feature>
<evidence type="ECO:0000256" key="3">
    <source>
        <dbReference type="PROSITE-ProRule" id="PRU01091"/>
    </source>
</evidence>
<dbReference type="SUPFAM" id="SSF82171">
    <property type="entry name" value="DPP6 N-terminal domain-like"/>
    <property type="match status" value="1"/>
</dbReference>
<dbReference type="Proteomes" id="UP000315439">
    <property type="component" value="Unassembled WGS sequence"/>
</dbReference>
<dbReference type="InterPro" id="IPR001867">
    <property type="entry name" value="OmpR/PhoB-type_DNA-bd"/>
</dbReference>
<dbReference type="PROSITE" id="PS51755">
    <property type="entry name" value="OMPR_PHOB"/>
    <property type="match status" value="1"/>
</dbReference>
<dbReference type="GO" id="GO:0006355">
    <property type="term" value="P:regulation of DNA-templated transcription"/>
    <property type="evidence" value="ECO:0007669"/>
    <property type="project" value="InterPro"/>
</dbReference>
<dbReference type="SUPFAM" id="SSF46894">
    <property type="entry name" value="C-terminal effector domain of the bipartite response regulators"/>
    <property type="match status" value="1"/>
</dbReference>
<dbReference type="Gene3D" id="2.120.10.60">
    <property type="entry name" value="Tricorn protease N-terminal domain"/>
    <property type="match status" value="1"/>
</dbReference>
<keyword evidence="2 3" id="KW-0238">DNA-binding</keyword>
<dbReference type="SMART" id="SM00862">
    <property type="entry name" value="Trans_reg_C"/>
    <property type="match status" value="1"/>
</dbReference>
<evidence type="ECO:0000259" key="5">
    <source>
        <dbReference type="PROSITE" id="PS51755"/>
    </source>
</evidence>
<keyword evidence="4" id="KW-0472">Membrane</keyword>